<name>A0AAV6V039_9ARAC</name>
<comment type="caution">
    <text evidence="8">The sequence shown here is derived from an EMBL/GenBank/DDBJ whole genome shotgun (WGS) entry which is preliminary data.</text>
</comment>
<evidence type="ECO:0000256" key="5">
    <source>
        <dbReference type="ARBA" id="ARBA00023128"/>
    </source>
</evidence>
<evidence type="ECO:0000313" key="8">
    <source>
        <dbReference type="EMBL" id="KAG8189183.1"/>
    </source>
</evidence>
<dbReference type="GO" id="GO:0003735">
    <property type="term" value="F:structural constituent of ribosome"/>
    <property type="evidence" value="ECO:0007669"/>
    <property type="project" value="TreeGrafter"/>
</dbReference>
<evidence type="ECO:0000256" key="3">
    <source>
        <dbReference type="ARBA" id="ARBA00022946"/>
    </source>
</evidence>
<evidence type="ECO:0000313" key="9">
    <source>
        <dbReference type="Proteomes" id="UP000827092"/>
    </source>
</evidence>
<dbReference type="PRINTS" id="PR01716">
    <property type="entry name" value="DEATHASSOCP3"/>
</dbReference>
<keyword evidence="3" id="KW-0809">Transit peptide</keyword>
<comment type="subcellular location">
    <subcellularLocation>
        <location evidence="1">Mitochondrion</location>
    </subcellularLocation>
</comment>
<evidence type="ECO:0000256" key="2">
    <source>
        <dbReference type="ARBA" id="ARBA00009863"/>
    </source>
</evidence>
<evidence type="ECO:0000256" key="1">
    <source>
        <dbReference type="ARBA" id="ARBA00004173"/>
    </source>
</evidence>
<evidence type="ECO:0000256" key="7">
    <source>
        <dbReference type="ARBA" id="ARBA00035140"/>
    </source>
</evidence>
<evidence type="ECO:0000256" key="6">
    <source>
        <dbReference type="ARBA" id="ARBA00023274"/>
    </source>
</evidence>
<dbReference type="InterPro" id="IPR019368">
    <property type="entry name" value="Ribosomal_mS29"/>
</dbReference>
<dbReference type="InterPro" id="IPR027417">
    <property type="entry name" value="P-loop_NTPase"/>
</dbReference>
<dbReference type="InterPro" id="IPR008092">
    <property type="entry name" value="Ribosomal_mS29_met"/>
</dbReference>
<keyword evidence="6" id="KW-0687">Ribonucleoprotein</keyword>
<sequence>MAHYTSKLKALPMLLRFQNKCIINTSTLCTKQALDVIQDATSTQLRTSESNPTLHTRNHHGKFYMIPEDVKSKLFFCGGIPRSLDIQMKSFHETVLMVREPALEVMSYLKKINYSNPAVRFVIYGRHGTGKTTTLAHLLHYGFASRYLLVHLPWVSIWTKRPKEVVASQYNEQRIDLPVESAIWLQHFKQQNSELLQQIDLKTTKSYSWSKREVTEQGEPLINVIEHGIQRVRHASDCVAVLLKEIKIHSASGKFKALVLVDGVNAFWCKTNVKRPDRSLVPPSEITITRAFMKMLQNDWNNAAVIASVDVLPANRDYTMLDPYTPRVLLGKEGFELLDPFIPIETEQYTEKEIDSQLDYYCDRLWIQSERGRSEEGRKIIKFLSGYNPYHVMQLCDPL</sequence>
<keyword evidence="4" id="KW-0689">Ribosomal protein</keyword>
<accession>A0AAV6V039</accession>
<dbReference type="Pfam" id="PF10236">
    <property type="entry name" value="DAP3"/>
    <property type="match status" value="1"/>
</dbReference>
<evidence type="ECO:0000256" key="4">
    <source>
        <dbReference type="ARBA" id="ARBA00022980"/>
    </source>
</evidence>
<dbReference type="SUPFAM" id="SSF52540">
    <property type="entry name" value="P-loop containing nucleoside triphosphate hydrolases"/>
    <property type="match status" value="1"/>
</dbReference>
<dbReference type="PANTHER" id="PTHR12810:SF0">
    <property type="entry name" value="SMALL RIBOSOMAL SUBUNIT PROTEIN MS29"/>
    <property type="match status" value="1"/>
</dbReference>
<reference evidence="8 9" key="1">
    <citation type="journal article" date="2022" name="Nat. Ecol. Evol.">
        <title>A masculinizing supergene underlies an exaggerated male reproductive morph in a spider.</title>
        <authorList>
            <person name="Hendrickx F."/>
            <person name="De Corte Z."/>
            <person name="Sonet G."/>
            <person name="Van Belleghem S.M."/>
            <person name="Kostlbacher S."/>
            <person name="Vangestel C."/>
        </authorList>
    </citation>
    <scope>NUCLEOTIDE SEQUENCE [LARGE SCALE GENOMIC DNA]</scope>
    <source>
        <strain evidence="8">W744_W776</strain>
    </source>
</reference>
<dbReference type="AlphaFoldDB" id="A0AAV6V039"/>
<dbReference type="Proteomes" id="UP000827092">
    <property type="component" value="Unassembled WGS sequence"/>
</dbReference>
<organism evidence="8 9">
    <name type="scientific">Oedothorax gibbosus</name>
    <dbReference type="NCBI Taxonomy" id="931172"/>
    <lineage>
        <taxon>Eukaryota</taxon>
        <taxon>Metazoa</taxon>
        <taxon>Ecdysozoa</taxon>
        <taxon>Arthropoda</taxon>
        <taxon>Chelicerata</taxon>
        <taxon>Arachnida</taxon>
        <taxon>Araneae</taxon>
        <taxon>Araneomorphae</taxon>
        <taxon>Entelegynae</taxon>
        <taxon>Araneoidea</taxon>
        <taxon>Linyphiidae</taxon>
        <taxon>Erigoninae</taxon>
        <taxon>Oedothorax</taxon>
    </lineage>
</organism>
<keyword evidence="9" id="KW-1185">Reference proteome</keyword>
<protein>
    <recommendedName>
        <fullName evidence="7">Small ribosomal subunit protein mS29</fullName>
    </recommendedName>
</protein>
<gene>
    <name evidence="8" type="ORF">JTE90_013717</name>
</gene>
<comment type="similarity">
    <text evidence="2">Belongs to the mitochondrion-specific ribosomal protein mS29 family.</text>
</comment>
<proteinExistence type="inferred from homology"/>
<dbReference type="EMBL" id="JAFNEN010000219">
    <property type="protein sequence ID" value="KAG8189183.1"/>
    <property type="molecule type" value="Genomic_DNA"/>
</dbReference>
<dbReference type="PANTHER" id="PTHR12810">
    <property type="entry name" value="MITOCHONDRIAL 28S RIBOSOMAL PROTEIN S29"/>
    <property type="match status" value="1"/>
</dbReference>
<keyword evidence="5" id="KW-0496">Mitochondrion</keyword>
<dbReference type="GO" id="GO:0005763">
    <property type="term" value="C:mitochondrial small ribosomal subunit"/>
    <property type="evidence" value="ECO:0007669"/>
    <property type="project" value="TreeGrafter"/>
</dbReference>
<dbReference type="GO" id="GO:0006915">
    <property type="term" value="P:apoptotic process"/>
    <property type="evidence" value="ECO:0007669"/>
    <property type="project" value="InterPro"/>
</dbReference>